<feature type="transmembrane region" description="Helical" evidence="1">
    <location>
        <begin position="12"/>
        <end position="38"/>
    </location>
</feature>
<keyword evidence="1" id="KW-1133">Transmembrane helix</keyword>
<evidence type="ECO:0000256" key="1">
    <source>
        <dbReference type="SAM" id="Phobius"/>
    </source>
</evidence>
<dbReference type="Proteomes" id="UP000782312">
    <property type="component" value="Unassembled WGS sequence"/>
</dbReference>
<accession>A0A932HYM1</accession>
<keyword evidence="1" id="KW-0812">Transmembrane</keyword>
<reference evidence="2" key="1">
    <citation type="submission" date="2020-07" db="EMBL/GenBank/DDBJ databases">
        <title>Huge and variable diversity of episymbiotic CPR bacteria and DPANN archaea in groundwater ecosystems.</title>
        <authorList>
            <person name="He C.Y."/>
            <person name="Keren R."/>
            <person name="Whittaker M."/>
            <person name="Farag I.F."/>
            <person name="Doudna J."/>
            <person name="Cate J.H.D."/>
            <person name="Banfield J.F."/>
        </authorList>
    </citation>
    <scope>NUCLEOTIDE SEQUENCE</scope>
    <source>
        <strain evidence="2">NC_groundwater_763_Ag_S-0.2um_68_21</strain>
    </source>
</reference>
<keyword evidence="1" id="KW-0472">Membrane</keyword>
<dbReference type="NCBIfam" id="NF033565">
    <property type="entry name" value="trans_MerF"/>
    <property type="match status" value="1"/>
</dbReference>
<dbReference type="EMBL" id="JACPUR010000019">
    <property type="protein sequence ID" value="MBI3127687.1"/>
    <property type="molecule type" value="Genomic_DNA"/>
</dbReference>
<sequence>MNCRSQLKCGAAGSVLAAICCFTPVLAILLPAVGLAAWLGWADYVLLPLLVLFLALAAHGYRRMRRERAREDAPRGPSEAER</sequence>
<evidence type="ECO:0000313" key="2">
    <source>
        <dbReference type="EMBL" id="MBI3127687.1"/>
    </source>
</evidence>
<name>A0A932HYM1_UNCTE</name>
<dbReference type="Gene3D" id="1.10.287.910">
    <property type="entry name" value="bacterial mercury transporter, merf"/>
    <property type="match status" value="1"/>
</dbReference>
<evidence type="ECO:0000313" key="3">
    <source>
        <dbReference type="Proteomes" id="UP000782312"/>
    </source>
</evidence>
<dbReference type="InterPro" id="IPR021091">
    <property type="entry name" value="Mercury_ion_transport_MerF"/>
</dbReference>
<protein>
    <submittedName>
        <fullName evidence="2">Mercury resistance system transport protein MerF</fullName>
    </submittedName>
</protein>
<feature type="transmembrane region" description="Helical" evidence="1">
    <location>
        <begin position="44"/>
        <end position="61"/>
    </location>
</feature>
<proteinExistence type="predicted"/>
<comment type="caution">
    <text evidence="2">The sequence shown here is derived from an EMBL/GenBank/DDBJ whole genome shotgun (WGS) entry which is preliminary data.</text>
</comment>
<dbReference type="Pfam" id="PF11431">
    <property type="entry name" value="Transport_MerF"/>
    <property type="match status" value="1"/>
</dbReference>
<organism evidence="2 3">
    <name type="scientific">Tectimicrobiota bacterium</name>
    <dbReference type="NCBI Taxonomy" id="2528274"/>
    <lineage>
        <taxon>Bacteria</taxon>
        <taxon>Pseudomonadati</taxon>
        <taxon>Nitrospinota/Tectimicrobiota group</taxon>
        <taxon>Candidatus Tectimicrobiota</taxon>
    </lineage>
</organism>
<dbReference type="GO" id="GO:0016020">
    <property type="term" value="C:membrane"/>
    <property type="evidence" value="ECO:0007669"/>
    <property type="project" value="InterPro"/>
</dbReference>
<dbReference type="AlphaFoldDB" id="A0A932HYM1"/>
<gene>
    <name evidence="2" type="primary">merF</name>
    <name evidence="2" type="ORF">HYZ11_08805</name>
</gene>